<dbReference type="Proteomes" id="UP000747110">
    <property type="component" value="Unassembled WGS sequence"/>
</dbReference>
<evidence type="ECO:0000313" key="1">
    <source>
        <dbReference type="EMBL" id="GIL78650.1"/>
    </source>
</evidence>
<sequence length="164" mass="15372">GMPAEAAAGDDVTAAAGLAALSVSAAAAGVLDAGMTVVTAVSSAGSVVLPKNAEAVALSATVATAEAADTAVQFEVESAAGVSAAPGMASDDAAEAASLVPSSAAAALPSTQPTRSPRGTLLYQAAITETGPPSPTLLDAEAAAEAAAAIGEDAAEGRLAALEK</sequence>
<feature type="non-terminal residue" evidence="1">
    <location>
        <position position="164"/>
    </location>
</feature>
<name>A0A8J4CHA1_9CHLO</name>
<dbReference type="EMBL" id="BNCP01000013">
    <property type="protein sequence ID" value="GIL78650.1"/>
    <property type="molecule type" value="Genomic_DNA"/>
</dbReference>
<accession>A0A8J4CHA1</accession>
<protein>
    <submittedName>
        <fullName evidence="1">Uncharacterized protein</fullName>
    </submittedName>
</protein>
<evidence type="ECO:0000313" key="2">
    <source>
        <dbReference type="Proteomes" id="UP000747110"/>
    </source>
</evidence>
<gene>
    <name evidence="1" type="ORF">Vretifemale_8067</name>
</gene>
<keyword evidence="2" id="KW-1185">Reference proteome</keyword>
<feature type="non-terminal residue" evidence="1">
    <location>
        <position position="1"/>
    </location>
</feature>
<comment type="caution">
    <text evidence="1">The sequence shown here is derived from an EMBL/GenBank/DDBJ whole genome shotgun (WGS) entry which is preliminary data.</text>
</comment>
<dbReference type="AlphaFoldDB" id="A0A8J4CHA1"/>
<proteinExistence type="predicted"/>
<reference evidence="1" key="1">
    <citation type="journal article" date="2021" name="Proc. Natl. Acad. Sci. U.S.A.">
        <title>Three genomes in the algal genus Volvox reveal the fate of a haploid sex-determining region after a transition to homothallism.</title>
        <authorList>
            <person name="Yamamoto K."/>
            <person name="Hamaji T."/>
            <person name="Kawai-Toyooka H."/>
            <person name="Matsuzaki R."/>
            <person name="Takahashi F."/>
            <person name="Nishimura Y."/>
            <person name="Kawachi M."/>
            <person name="Noguchi H."/>
            <person name="Minakuchi Y."/>
            <person name="Umen J.G."/>
            <person name="Toyoda A."/>
            <person name="Nozaki H."/>
        </authorList>
    </citation>
    <scope>NUCLEOTIDE SEQUENCE</scope>
    <source>
        <strain evidence="1">NIES-3786</strain>
    </source>
</reference>
<organism evidence="1 2">
    <name type="scientific">Volvox reticuliferus</name>
    <dbReference type="NCBI Taxonomy" id="1737510"/>
    <lineage>
        <taxon>Eukaryota</taxon>
        <taxon>Viridiplantae</taxon>
        <taxon>Chlorophyta</taxon>
        <taxon>core chlorophytes</taxon>
        <taxon>Chlorophyceae</taxon>
        <taxon>CS clade</taxon>
        <taxon>Chlamydomonadales</taxon>
        <taxon>Volvocaceae</taxon>
        <taxon>Volvox</taxon>
    </lineage>
</organism>